<evidence type="ECO:0000256" key="4">
    <source>
        <dbReference type="ARBA" id="ARBA00017099"/>
    </source>
</evidence>
<dbReference type="Proteomes" id="UP001424441">
    <property type="component" value="Unassembled WGS sequence"/>
</dbReference>
<keyword evidence="6" id="KW-0521">NADP</keyword>
<dbReference type="SUPFAM" id="SSF51735">
    <property type="entry name" value="NAD(P)-binding Rossmann-fold domains"/>
    <property type="match status" value="1"/>
</dbReference>
<dbReference type="InterPro" id="IPR029903">
    <property type="entry name" value="RmlD-like-bd"/>
</dbReference>
<gene>
    <name evidence="8" type="primary">rfbD</name>
    <name evidence="8" type="ORF">GCM10008943_33720</name>
</gene>
<dbReference type="CDD" id="cd05254">
    <property type="entry name" value="dTDP_HR_like_SDR_e"/>
    <property type="match status" value="1"/>
</dbReference>
<evidence type="ECO:0000256" key="2">
    <source>
        <dbReference type="ARBA" id="ARBA00010944"/>
    </source>
</evidence>
<comment type="similarity">
    <text evidence="2 6">Belongs to the dTDP-4-dehydrorhamnose reductase family.</text>
</comment>
<keyword evidence="9" id="KW-1185">Reference proteome</keyword>
<comment type="caution">
    <text evidence="8">The sequence shown here is derived from an EMBL/GenBank/DDBJ whole genome shotgun (WGS) entry which is preliminary data.</text>
</comment>
<dbReference type="EMBL" id="BAAADE010000022">
    <property type="protein sequence ID" value="GAA0616099.1"/>
    <property type="molecule type" value="Genomic_DNA"/>
</dbReference>
<proteinExistence type="inferred from homology"/>
<dbReference type="Pfam" id="PF04321">
    <property type="entry name" value="RmlD_sub_bind"/>
    <property type="match status" value="1"/>
</dbReference>
<comment type="cofactor">
    <cofactor evidence="6">
        <name>Mg(2+)</name>
        <dbReference type="ChEBI" id="CHEBI:18420"/>
    </cofactor>
    <text evidence="6">Binds 1 Mg(2+) ion per monomer.</text>
</comment>
<comment type="catalytic activity">
    <reaction evidence="5 6">
        <text>dTDP-beta-L-rhamnose + NADP(+) = dTDP-4-dehydro-beta-L-rhamnose + NADPH + H(+)</text>
        <dbReference type="Rhea" id="RHEA:21796"/>
        <dbReference type="ChEBI" id="CHEBI:15378"/>
        <dbReference type="ChEBI" id="CHEBI:57510"/>
        <dbReference type="ChEBI" id="CHEBI:57783"/>
        <dbReference type="ChEBI" id="CHEBI:58349"/>
        <dbReference type="ChEBI" id="CHEBI:62830"/>
        <dbReference type="EC" id="1.1.1.133"/>
    </reaction>
</comment>
<dbReference type="RefSeq" id="WP_343808451.1">
    <property type="nucleotide sequence ID" value="NZ_BAAADE010000022.1"/>
</dbReference>
<evidence type="ECO:0000256" key="5">
    <source>
        <dbReference type="ARBA" id="ARBA00048200"/>
    </source>
</evidence>
<dbReference type="Gene3D" id="3.90.25.10">
    <property type="entry name" value="UDP-galactose 4-epimerase, domain 1"/>
    <property type="match status" value="1"/>
</dbReference>
<keyword evidence="6" id="KW-0560">Oxidoreductase</keyword>
<evidence type="ECO:0000313" key="8">
    <source>
        <dbReference type="EMBL" id="GAA0616099.1"/>
    </source>
</evidence>
<evidence type="ECO:0000313" key="9">
    <source>
        <dbReference type="Proteomes" id="UP001424441"/>
    </source>
</evidence>
<evidence type="ECO:0000259" key="7">
    <source>
        <dbReference type="Pfam" id="PF04321"/>
    </source>
</evidence>
<reference evidence="9" key="1">
    <citation type="journal article" date="2019" name="Int. J. Syst. Evol. Microbiol.">
        <title>The Global Catalogue of Microorganisms (GCM) 10K type strain sequencing project: providing services to taxonomists for standard genome sequencing and annotation.</title>
        <authorList>
            <consortium name="The Broad Institute Genomics Platform"/>
            <consortium name="The Broad Institute Genome Sequencing Center for Infectious Disease"/>
            <person name="Wu L."/>
            <person name="Ma J."/>
        </authorList>
    </citation>
    <scope>NUCLEOTIDE SEQUENCE [LARGE SCALE GENOMIC DNA]</scope>
    <source>
        <strain evidence="9">JCM 15115</strain>
    </source>
</reference>
<protein>
    <recommendedName>
        <fullName evidence="4 6">dTDP-4-dehydrorhamnose reductase</fullName>
        <ecNumber evidence="3 6">1.1.1.133</ecNumber>
    </recommendedName>
</protein>
<comment type="function">
    <text evidence="6">Catalyzes the reduction of dTDP-6-deoxy-L-lyxo-4-hexulose to yield dTDP-L-rhamnose.</text>
</comment>
<organism evidence="8 9">
    <name type="scientific">Paenochrobactrum glaciei</name>
    <dbReference type="NCBI Taxonomy" id="486407"/>
    <lineage>
        <taxon>Bacteria</taxon>
        <taxon>Pseudomonadati</taxon>
        <taxon>Pseudomonadota</taxon>
        <taxon>Alphaproteobacteria</taxon>
        <taxon>Hyphomicrobiales</taxon>
        <taxon>Brucellaceae</taxon>
        <taxon>Paenochrobactrum</taxon>
    </lineage>
</organism>
<dbReference type="InterPro" id="IPR005913">
    <property type="entry name" value="dTDP_dehydrorham_reduct"/>
</dbReference>
<dbReference type="InterPro" id="IPR036291">
    <property type="entry name" value="NAD(P)-bd_dom_sf"/>
</dbReference>
<dbReference type="EC" id="1.1.1.133" evidence="3 6"/>
<evidence type="ECO:0000256" key="3">
    <source>
        <dbReference type="ARBA" id="ARBA00012929"/>
    </source>
</evidence>
<evidence type="ECO:0000256" key="1">
    <source>
        <dbReference type="ARBA" id="ARBA00004781"/>
    </source>
</evidence>
<name>A0ABN1GPY8_9HYPH</name>
<accession>A0ABN1GPY8</accession>
<sequence length="289" mass="31349">MKIAVTGKNGQVVRSLLALADDKTEVIALGRPELDLASPTTIDTILSAINPDVIVSAAAYTAVDKAEDEPDLAYAVNATGAGAVAEAAAKLNIPIVHISTDYVFDGTKAGLYTELDAPNPQSVYGKSKLAGECLVASANERHIILRTAWVYSPYGNNFLKTMLRLGSERSEISVVADQHGNPTSAINIANTILTICKEATQKSFKGWGIYHLVDDADTTWYHWAEYIFSSANLSVNVKAIRGSEYPSKAQRPNNSRLSTEKLKRTFSCSMPNWQASTLLVINELNETKR</sequence>
<dbReference type="PANTHER" id="PTHR10491:SF4">
    <property type="entry name" value="METHIONINE ADENOSYLTRANSFERASE 2 SUBUNIT BETA"/>
    <property type="match status" value="1"/>
</dbReference>
<evidence type="ECO:0000256" key="6">
    <source>
        <dbReference type="RuleBase" id="RU364082"/>
    </source>
</evidence>
<feature type="domain" description="RmlD-like substrate binding" evidence="7">
    <location>
        <begin position="1"/>
        <end position="284"/>
    </location>
</feature>
<dbReference type="NCBIfam" id="TIGR01214">
    <property type="entry name" value="rmlD"/>
    <property type="match status" value="1"/>
</dbReference>
<comment type="pathway">
    <text evidence="1 6">Carbohydrate biosynthesis; dTDP-L-rhamnose biosynthesis.</text>
</comment>
<dbReference type="Gene3D" id="3.40.50.720">
    <property type="entry name" value="NAD(P)-binding Rossmann-like Domain"/>
    <property type="match status" value="1"/>
</dbReference>
<dbReference type="PANTHER" id="PTHR10491">
    <property type="entry name" value="DTDP-4-DEHYDRORHAMNOSE REDUCTASE"/>
    <property type="match status" value="1"/>
</dbReference>